<dbReference type="Pfam" id="PF08240">
    <property type="entry name" value="ADH_N"/>
    <property type="match status" value="1"/>
</dbReference>
<feature type="compositionally biased region" description="Low complexity" evidence="2">
    <location>
        <begin position="620"/>
        <end position="634"/>
    </location>
</feature>
<feature type="signal peptide" evidence="3">
    <location>
        <begin position="1"/>
        <end position="20"/>
    </location>
</feature>
<dbReference type="Gene3D" id="3.90.180.10">
    <property type="entry name" value="Medium-chain alcohol dehydrogenases, catalytic domain"/>
    <property type="match status" value="1"/>
</dbReference>
<keyword evidence="6" id="KW-1185">Reference proteome</keyword>
<comment type="caution">
    <text evidence="5">The sequence shown here is derived from an EMBL/GenBank/DDBJ whole genome shotgun (WGS) entry which is preliminary data.</text>
</comment>
<dbReference type="PANTHER" id="PTHR45348:SF2">
    <property type="entry name" value="ZINC-TYPE ALCOHOL DEHYDROGENASE-LIKE PROTEIN C2E1P3.01"/>
    <property type="match status" value="1"/>
</dbReference>
<dbReference type="InterPro" id="IPR047122">
    <property type="entry name" value="Trans-enoyl_RdTase-like"/>
</dbReference>
<keyword evidence="1" id="KW-0175">Coiled coil</keyword>
<feature type="coiled-coil region" evidence="1">
    <location>
        <begin position="662"/>
        <end position="689"/>
    </location>
</feature>
<evidence type="ECO:0000256" key="1">
    <source>
        <dbReference type="SAM" id="Coils"/>
    </source>
</evidence>
<evidence type="ECO:0000256" key="2">
    <source>
        <dbReference type="SAM" id="MobiDB-lite"/>
    </source>
</evidence>
<protein>
    <recommendedName>
        <fullName evidence="4">Alcohol dehydrogenase-like N-terminal domain-containing protein</fullName>
    </recommendedName>
</protein>
<dbReference type="InterPro" id="IPR013154">
    <property type="entry name" value="ADH-like_N"/>
</dbReference>
<evidence type="ECO:0000259" key="4">
    <source>
        <dbReference type="Pfam" id="PF08240"/>
    </source>
</evidence>
<evidence type="ECO:0000313" key="5">
    <source>
        <dbReference type="EMBL" id="OBZ71279.1"/>
    </source>
</evidence>
<evidence type="ECO:0000256" key="3">
    <source>
        <dbReference type="SAM" id="SignalP"/>
    </source>
</evidence>
<feature type="chain" id="PRO_5008888925" description="Alcohol dehydrogenase-like N-terminal domain-containing protein" evidence="3">
    <location>
        <begin position="21"/>
        <end position="693"/>
    </location>
</feature>
<dbReference type="OrthoDB" id="3233595at2759"/>
<dbReference type="AlphaFoldDB" id="A0A1C7M4J6"/>
<sequence>MPLHGGISLNSLACSFACLAEFHCCNTPVSSIFLIFIRYVPVGTLHESKVPNARQSLRLRSIREPQAGQIQLKDDSTAVNPEDWKIYEFGLFTTVFPTVLGTDAAGEVTKVAPGVTRFKIGDRVFFQGQLNCQSDISIGDKATFQQFCLVDVDLAAKVPLIPENIDYDSACTVPFRAVAAAAALYDLSLGLTAPWAARGEDFYKGQMIVIFGGSSVIYVVDAISLPDTRSKRWMSCSAAGSLRAQQQTLLLAEEKQIQVIGAHGASHLYPEFNKGFWSAVEGYLARGVLRPNKTLSHVLLFNVYGWLFGSAYTIIRWDRARAIVTESFDIREQPGQSIERSLAFALAAQDPDDPQLQASFLKEVEAGVACLHGCVARNESVQPTLLMLSAVAESLDAQKSSRTINFKAIRKEDDRIVEGWRAAAMAETPTDIGDLGENCWWEGAAQCPREADVGATSAKTTRIGDSACTPMPTEGDPVADLQPSNPPFAELNPAGESLSALVIGVEGKMISPIVCARCASTHAGCYVDSTAGLTCVLCRITKRPCSLVPKSPGHPRGHLRGTRARRELESHLAQAQAAINRGEIPHPQPNVPPFSREILNGFLKRSKSAAGPGEFVSTASIKPSRSSGPSSTVPQNPARDLPRQSAASPSSDRRPNPSTSWIADIQALIRTLTARVENMEATNKAIETLLQSL</sequence>
<dbReference type="InterPro" id="IPR011032">
    <property type="entry name" value="GroES-like_sf"/>
</dbReference>
<dbReference type="PANTHER" id="PTHR45348">
    <property type="entry name" value="HYPOTHETICAL OXIDOREDUCTASE (EUROFUNG)"/>
    <property type="match status" value="1"/>
</dbReference>
<dbReference type="EMBL" id="LUGG01000011">
    <property type="protein sequence ID" value="OBZ71279.1"/>
    <property type="molecule type" value="Genomic_DNA"/>
</dbReference>
<dbReference type="SUPFAM" id="SSF50129">
    <property type="entry name" value="GroES-like"/>
    <property type="match status" value="1"/>
</dbReference>
<keyword evidence="3" id="KW-0732">Signal</keyword>
<feature type="region of interest" description="Disordered" evidence="2">
    <location>
        <begin position="456"/>
        <end position="492"/>
    </location>
</feature>
<organism evidence="5 6">
    <name type="scientific">Grifola frondosa</name>
    <name type="common">Maitake</name>
    <name type="synonym">Polyporus frondosus</name>
    <dbReference type="NCBI Taxonomy" id="5627"/>
    <lineage>
        <taxon>Eukaryota</taxon>
        <taxon>Fungi</taxon>
        <taxon>Dikarya</taxon>
        <taxon>Basidiomycota</taxon>
        <taxon>Agaricomycotina</taxon>
        <taxon>Agaricomycetes</taxon>
        <taxon>Polyporales</taxon>
        <taxon>Grifolaceae</taxon>
        <taxon>Grifola</taxon>
    </lineage>
</organism>
<proteinExistence type="predicted"/>
<dbReference type="GO" id="GO:0016651">
    <property type="term" value="F:oxidoreductase activity, acting on NAD(P)H"/>
    <property type="evidence" value="ECO:0007669"/>
    <property type="project" value="InterPro"/>
</dbReference>
<reference evidence="5 6" key="1">
    <citation type="submission" date="2016-03" db="EMBL/GenBank/DDBJ databases">
        <title>Whole genome sequencing of Grifola frondosa 9006-11.</title>
        <authorList>
            <person name="Min B."/>
            <person name="Park H."/>
            <person name="Kim J.-G."/>
            <person name="Cho H."/>
            <person name="Oh Y.-L."/>
            <person name="Kong W.-S."/>
            <person name="Choi I.-G."/>
        </authorList>
    </citation>
    <scope>NUCLEOTIDE SEQUENCE [LARGE SCALE GENOMIC DNA]</scope>
    <source>
        <strain evidence="5 6">9006-11</strain>
    </source>
</reference>
<feature type="domain" description="Alcohol dehydrogenase-like N-terminal" evidence="4">
    <location>
        <begin position="67"/>
        <end position="159"/>
    </location>
</feature>
<accession>A0A1C7M4J6</accession>
<name>A0A1C7M4J6_GRIFR</name>
<dbReference type="Gene3D" id="3.40.50.720">
    <property type="entry name" value="NAD(P)-binding Rossmann-like Domain"/>
    <property type="match status" value="1"/>
</dbReference>
<evidence type="ECO:0000313" key="6">
    <source>
        <dbReference type="Proteomes" id="UP000092993"/>
    </source>
</evidence>
<dbReference type="Proteomes" id="UP000092993">
    <property type="component" value="Unassembled WGS sequence"/>
</dbReference>
<feature type="compositionally biased region" description="Polar residues" evidence="2">
    <location>
        <begin position="645"/>
        <end position="659"/>
    </location>
</feature>
<gene>
    <name evidence="5" type="ORF">A0H81_08680</name>
</gene>
<feature type="region of interest" description="Disordered" evidence="2">
    <location>
        <begin position="609"/>
        <end position="659"/>
    </location>
</feature>
<dbReference type="STRING" id="5627.A0A1C7M4J6"/>